<feature type="region of interest" description="Disordered" evidence="14">
    <location>
        <begin position="818"/>
        <end position="841"/>
    </location>
</feature>
<feature type="compositionally biased region" description="Low complexity" evidence="14">
    <location>
        <begin position="1184"/>
        <end position="1197"/>
    </location>
</feature>
<feature type="region of interest" description="Disordered" evidence="14">
    <location>
        <begin position="876"/>
        <end position="895"/>
    </location>
</feature>
<keyword evidence="8 11" id="KW-0103">Bromodomain</keyword>
<evidence type="ECO:0000256" key="9">
    <source>
        <dbReference type="ARBA" id="ARBA00023163"/>
    </source>
</evidence>
<feature type="compositionally biased region" description="Polar residues" evidence="14">
    <location>
        <begin position="1"/>
        <end position="74"/>
    </location>
</feature>
<feature type="region of interest" description="Disordered" evidence="14">
    <location>
        <begin position="1"/>
        <end position="78"/>
    </location>
</feature>
<feature type="compositionally biased region" description="Basic residues" evidence="14">
    <location>
        <begin position="2186"/>
        <end position="2195"/>
    </location>
</feature>
<feature type="compositionally biased region" description="Basic and acidic residues" evidence="14">
    <location>
        <begin position="324"/>
        <end position="335"/>
    </location>
</feature>
<evidence type="ECO:0000256" key="1">
    <source>
        <dbReference type="ARBA" id="ARBA00004123"/>
    </source>
</evidence>
<dbReference type="SUPFAM" id="SSF54171">
    <property type="entry name" value="DNA-binding domain"/>
    <property type="match status" value="1"/>
</dbReference>
<dbReference type="InterPro" id="IPR016177">
    <property type="entry name" value="DNA-bd_dom_sf"/>
</dbReference>
<evidence type="ECO:0000256" key="11">
    <source>
        <dbReference type="PROSITE-ProRule" id="PRU00035"/>
    </source>
</evidence>
<sequence>MEANNHFNYGPPSSVSANSGLKHSSGDSLYTNGSSTSFPQQGKNLNGEMNVNGITTAGGSSQGAAHPPSSSYPHMSNHHLPGNIGYDFLWNQSQFSPAMGPVPPHGLHQKPGSQHHFQGHGAYQINGIGPPRQPPASGVQFWGRSNPPPQQTGSVGLGFNPPSIYGSFTSQDHQSVQPPQHHQHQPGPTRHLQHSSHQHQQPQQQNYGLLPNGLPFFQRPPSQSQMGHSASQSFTPPPGSPEQLLMTGGNNSSPQSTQVRPPSPKNREIQVHANESLKETDNGYNGVEGCPVPQQFPNSEGSSTSSIHSVKQLSAGLDTPPKPPEAKDVMRKEARSSPISGPPPPPPLASLLWKTTNLPQKGTVLESHTTLSTASGLSANSSVTQPTHTPTQVVQGQTFGLPTLSTADATSSMSSSKTSHAPPALSQSQSVVYASKKFIQPPLADARELKTPKASPTPLSSAVSPSLVYATPPLALLKGPQEGSPLTGQSPKHPAASSTPTSASSKVSPLAVSALPLDVSASQVAIQASPAPPQTLSYTQSSSGVSAATNTSDSLIGFANKHSAMRPSVSSLGVVDKVGGSYSEACSSQSNIAFISSSKEFNTDARPEKLVTKSHGGTPEPTFLVPKQPGRESMVFIRKDSSCIKDLVDQRKEECDSLNDTLGTDQSLIGSSLAQSTYLDSSRAEDGSLTMEMFDSTYSLSQSIDQSRHAEDSVVDSSRDLEDHSYGENFNRSITSSSSAEERSLEDNSSLLEDSFTNISQTSSSTLSTSMIASTQSIKVDHNLDHNNGPDLSVMTTKAQQGTAWGSGMAGNFPGNLITIPTKKPRKPRTPKIKDASTENSKINKRKLPDGQKAEKVWRRKNKEENLPMIIKKRKLSKSAKEPEGFTADSSTPSHFPLPPVPKIFIQAMNLTINEGLTSQPKKIWKHKMKEDVSEEMSSKLGHAEFAEEKTEDDEDEDDEKGDTRRRRVASEEQVQFPLQHGWKREIRVRRHEDRLKGETWYYSPCGRRMKQFPEVIKFLKKHHERLNGVSREHFSFSPRMPVGDFYEERETPEGKMWVLLANEEVPSMIMAITGRRGRPPNPDKEPRPSGRRARGQGRRPGRPPKFKMEELLSKVDVRLMKKLEAKEELAEEEKEKLAKLKKKMKRKARLKRKEDSKNKKVRQEKQKGRQWEKVKDLEQNGDLSLSHSSESTLSASEGPKKPGRRRKVAVPVMEPLDPEPASPIKTVARERCKAKALAKAQAQAEAEAKAVLAAKKQAERRALAQRRMEERKRQQMLLEEMKKPAEDMCLPDHMPLPSLSRIPGLVLSGLAFSNCLNVVEFLHGYGKILGLQVPKDIPSLSTLQEGLLGMEKSQAELLDLLIKLVEAALHDPGLPSYYQSVKILGEKLVDLELNHTTVSEVLRIFLEAHGFEPEVCNSLRTKSFQTLKPDVKASILGFLVEELNASNIITREIDNTLENMATYRKNKWIIEGKLRKLKAVLMRKTGRPEEEICFEERRRSARVGQAEEEGIEECCIESPNTCSVVELERQIDKLTKRQVFFRKKLQQSSHTMRAVSLGQDRYRRRYLLLPYMGCILVEGAEDVLASGEVTVSDEPVTYVKVITPIKTEVKSEPALSPRPSSPRRSHLSPSEVDPLPGEASLMSTPRGRGRPRKIKPEVELHLRTAKSRRRRRSSRSAAEDSGMSSPMQDQHSLAPPQGNDEDINAPSSGAGCGPENGQPDCVHEEAEKQGQWFNVLPKEPCDENSVSQPCEGTPASAEDAPTPREGDPLNICPVQSLKEEVQAEALPLSISIPLPIPGPQVSSTPSPRAGRRRRRGSGPSRIHSRTSPAKRRGRPPSKLFQEVQLKYFTQLQVKPIPLEMVKGWWWIREPVELTAILSTLHPRGIREKILHKHLSKHMEHLAEVCTRPINDPIFQVKAEEQDALLEASKQQWQEQERTMQIDISLLQWVEELEQKVVGADLQLKVAIPGSENETEDSQESSKPQFQIFTPPEADSSRDDLEYYDHEVDPRDDWIVRTKKEWSDLLRVPNNPLDLAVLRLCNLERNIERRFLKEPLWNSADVIRLAPLTPPHGDKDVPLDAVSLESEITPRLRTWRQALDRCRSAPQLALCLLQLEKAIAWERSIIKVTCQICRKGDDDEFLLLCDGCDRGCHMFCLKPKVMQVPEGDWFCPTCTGKKTGESPRSARQRSKVAKRRLAEDSSDEDEVIRRGMSTRKKDSAASSSGTNISPSKRRRMTTRNQPDLTYCEIILMEMEAHTDAWPFLEPVNPRMVPGYRRIIKNPMDFLTMRERLLQGGYCSCEEFAADAQLVFNNCELFNEDTSEVGLAGHSMRRFFESRWAEFYENKDK</sequence>
<dbReference type="InterPro" id="IPR001965">
    <property type="entry name" value="Znf_PHD"/>
</dbReference>
<gene>
    <name evidence="19" type="ORF">DNTS_035134</name>
</gene>
<feature type="coiled-coil region" evidence="13">
    <location>
        <begin position="1238"/>
        <end position="1275"/>
    </location>
</feature>
<evidence type="ECO:0000256" key="13">
    <source>
        <dbReference type="SAM" id="Coils"/>
    </source>
</evidence>
<feature type="region of interest" description="Disordered" evidence="14">
    <location>
        <begin position="475"/>
        <end position="505"/>
    </location>
</feature>
<feature type="compositionally biased region" description="Low complexity" evidence="14">
    <location>
        <begin position="490"/>
        <end position="505"/>
    </location>
</feature>
<dbReference type="PROSITE" id="PS00633">
    <property type="entry name" value="BROMODOMAIN_1"/>
    <property type="match status" value="1"/>
</dbReference>
<proteinExistence type="inferred from homology"/>
<dbReference type="SMART" id="SM00571">
    <property type="entry name" value="DDT"/>
    <property type="match status" value="1"/>
</dbReference>
<comment type="caution">
    <text evidence="19">The sequence shown here is derived from an EMBL/GenBank/DDBJ whole genome shotgun (WGS) entry which is preliminary data.</text>
</comment>
<dbReference type="InterPro" id="IPR018501">
    <property type="entry name" value="DDT_dom"/>
</dbReference>
<dbReference type="SUPFAM" id="SSF57903">
    <property type="entry name" value="FYVE/PHD zinc finger"/>
    <property type="match status" value="1"/>
</dbReference>
<dbReference type="InterPro" id="IPR001487">
    <property type="entry name" value="Bromodomain"/>
</dbReference>
<dbReference type="GO" id="GO:0033553">
    <property type="term" value="C:rDNA heterochromatin"/>
    <property type="evidence" value="ECO:0007669"/>
    <property type="project" value="TreeGrafter"/>
</dbReference>
<dbReference type="SUPFAM" id="SSF47370">
    <property type="entry name" value="Bromodomain"/>
    <property type="match status" value="1"/>
</dbReference>
<feature type="compositionally biased region" description="Polar residues" evidence="14">
    <location>
        <begin position="248"/>
        <end position="260"/>
    </location>
</feature>
<keyword evidence="10" id="KW-0539">Nucleus</keyword>
<dbReference type="PRINTS" id="PR00503">
    <property type="entry name" value="BROMODOMAIN"/>
</dbReference>
<dbReference type="Pfam" id="PF00439">
    <property type="entry name" value="Bromodomain"/>
    <property type="match status" value="1"/>
</dbReference>
<dbReference type="PANTHER" id="PTHR45915:SF5">
    <property type="entry name" value="BROMODOMAIN ADJACENT TO ZINC FINGER DOMAIN PROTEIN 2A"/>
    <property type="match status" value="1"/>
</dbReference>
<evidence type="ECO:0000256" key="8">
    <source>
        <dbReference type="ARBA" id="ARBA00023117"/>
    </source>
</evidence>
<feature type="region of interest" description="Disordered" evidence="14">
    <location>
        <begin position="1142"/>
        <end position="1223"/>
    </location>
</feature>
<dbReference type="InterPro" id="IPR011011">
    <property type="entry name" value="Znf_FYVE_PHD"/>
</dbReference>
<feature type="domain" description="PHD-type" evidence="16">
    <location>
        <begin position="2127"/>
        <end position="2177"/>
    </location>
</feature>
<feature type="compositionally biased region" description="Basic residues" evidence="14">
    <location>
        <begin position="1090"/>
        <end position="1106"/>
    </location>
</feature>
<keyword evidence="9" id="KW-0804">Transcription</keyword>
<evidence type="ECO:0000256" key="12">
    <source>
        <dbReference type="PROSITE-ProRule" id="PRU00146"/>
    </source>
</evidence>
<dbReference type="InterPro" id="IPR036427">
    <property type="entry name" value="Bromodomain-like_sf"/>
</dbReference>
<evidence type="ECO:0000313" key="20">
    <source>
        <dbReference type="Proteomes" id="UP000316079"/>
    </source>
</evidence>
<evidence type="ECO:0000256" key="3">
    <source>
        <dbReference type="ARBA" id="ARBA00022723"/>
    </source>
</evidence>
<dbReference type="Pfam" id="PF02791">
    <property type="entry name" value="DDT"/>
    <property type="match status" value="1"/>
</dbReference>
<dbReference type="Pfam" id="PF00628">
    <property type="entry name" value="PHD"/>
    <property type="match status" value="1"/>
</dbReference>
<feature type="compositionally biased region" description="Polar residues" evidence="14">
    <location>
        <begin position="2220"/>
        <end position="2230"/>
    </location>
</feature>
<dbReference type="Pfam" id="PF15613">
    <property type="entry name" value="WSD"/>
    <property type="match status" value="1"/>
</dbReference>
<evidence type="ECO:0000256" key="4">
    <source>
        <dbReference type="ARBA" id="ARBA00022771"/>
    </source>
</evidence>
<feature type="compositionally biased region" description="Low complexity" evidence="14">
    <location>
        <begin position="405"/>
        <end position="421"/>
    </location>
</feature>
<evidence type="ECO:0000256" key="5">
    <source>
        <dbReference type="ARBA" id="ARBA00022833"/>
    </source>
</evidence>
<feature type="region of interest" description="Disordered" evidence="14">
    <location>
        <begin position="1738"/>
        <end position="1772"/>
    </location>
</feature>
<dbReference type="InterPro" id="IPR028940">
    <property type="entry name" value="PHD_BAZ2A"/>
</dbReference>
<feature type="compositionally biased region" description="Basic and acidic residues" evidence="14">
    <location>
        <begin position="1153"/>
        <end position="1179"/>
    </location>
</feature>
<feature type="region of interest" description="Disordered" evidence="14">
    <location>
        <begin position="1969"/>
        <end position="1992"/>
    </location>
</feature>
<dbReference type="InterPro" id="IPR028941">
    <property type="entry name" value="WHIM2_dom"/>
</dbReference>
<feature type="compositionally biased region" description="Basic and acidic residues" evidence="14">
    <location>
        <begin position="706"/>
        <end position="726"/>
    </location>
</feature>
<dbReference type="InterPro" id="IPR017956">
    <property type="entry name" value="AT_hook_DNA-bd_motif"/>
</dbReference>
<evidence type="ECO:0000256" key="6">
    <source>
        <dbReference type="ARBA" id="ARBA00023015"/>
    </source>
</evidence>
<feature type="region of interest" description="Disordered" evidence="14">
    <location>
        <begin position="1792"/>
        <end position="1837"/>
    </location>
</feature>
<dbReference type="Gene3D" id="3.30.40.10">
    <property type="entry name" value="Zinc/RING finger domain, C3HC4 (zinc finger)"/>
    <property type="match status" value="1"/>
</dbReference>
<feature type="region of interest" description="Disordered" evidence="14">
    <location>
        <begin position="1611"/>
        <end position="1722"/>
    </location>
</feature>
<feature type="domain" description="MBD" evidence="18">
    <location>
        <begin position="969"/>
        <end position="1042"/>
    </location>
</feature>
<keyword evidence="5" id="KW-0862">Zinc</keyword>
<feature type="region of interest" description="Disordered" evidence="14">
    <location>
        <begin position="927"/>
        <end position="974"/>
    </location>
</feature>
<comment type="subcellular location">
    <subcellularLocation>
        <location evidence="1">Nucleus</location>
    </subcellularLocation>
</comment>
<comment type="similarity">
    <text evidence="2">Belongs to the WAL family.</text>
</comment>
<feature type="compositionally biased region" description="Polar residues" evidence="14">
    <location>
        <begin position="220"/>
        <end position="234"/>
    </location>
</feature>
<dbReference type="Pfam" id="PF01429">
    <property type="entry name" value="MBD"/>
    <property type="match status" value="1"/>
</dbReference>
<evidence type="ECO:0000256" key="14">
    <source>
        <dbReference type="SAM" id="MobiDB-lite"/>
    </source>
</evidence>
<accession>A0A553N611</accession>
<feature type="compositionally biased region" description="Basic residues" evidence="14">
    <location>
        <begin position="1142"/>
        <end position="1152"/>
    </location>
</feature>
<feature type="region of interest" description="Disordered" evidence="14">
    <location>
        <begin position="1072"/>
        <end position="1107"/>
    </location>
</feature>
<name>A0A553N611_9TELE</name>
<dbReference type="InterPro" id="IPR037374">
    <property type="entry name" value="BAZ2A/B_Bromo"/>
</dbReference>
<dbReference type="PROSITE" id="PS50827">
    <property type="entry name" value="DDT"/>
    <property type="match status" value="1"/>
</dbReference>
<dbReference type="CDD" id="cd01397">
    <property type="entry name" value="HAT_MBD"/>
    <property type="match status" value="1"/>
</dbReference>
<dbReference type="PANTHER" id="PTHR45915">
    <property type="entry name" value="TRANSCRIPTION INTERMEDIARY FACTOR"/>
    <property type="match status" value="1"/>
</dbReference>
<feature type="region of interest" description="Disordered" evidence="14">
    <location>
        <begin position="278"/>
        <end position="352"/>
    </location>
</feature>
<feature type="region of interest" description="Disordered" evidence="14">
    <location>
        <begin position="106"/>
        <end position="266"/>
    </location>
</feature>
<feature type="compositionally biased region" description="Acidic residues" evidence="14">
    <location>
        <begin position="950"/>
        <end position="961"/>
    </location>
</feature>
<keyword evidence="3" id="KW-0479">Metal-binding</keyword>
<dbReference type="SMART" id="SM00249">
    <property type="entry name" value="PHD"/>
    <property type="match status" value="1"/>
</dbReference>
<feature type="domain" description="Bromo" evidence="15">
    <location>
        <begin position="2255"/>
        <end position="2325"/>
    </location>
</feature>
<dbReference type="Proteomes" id="UP000316079">
    <property type="component" value="Unassembled WGS sequence"/>
</dbReference>
<dbReference type="FunFam" id="3.30.40.10:FF:000199">
    <property type="entry name" value="Bromodomain adjacent to zinc finger domain 2B"/>
    <property type="match status" value="1"/>
</dbReference>
<reference evidence="19 20" key="1">
    <citation type="journal article" date="2019" name="Sci. Data">
        <title>Hybrid genome assembly and annotation of Danionella translucida.</title>
        <authorList>
            <person name="Kadobianskyi M."/>
            <person name="Schulze L."/>
            <person name="Schuelke M."/>
            <person name="Judkewitz B."/>
        </authorList>
    </citation>
    <scope>NUCLEOTIDE SEQUENCE [LARGE SCALE GENOMIC DNA]</scope>
    <source>
        <strain evidence="19 20">Bolton</strain>
    </source>
</reference>
<organism evidence="19 20">
    <name type="scientific">Danionella cerebrum</name>
    <dbReference type="NCBI Taxonomy" id="2873325"/>
    <lineage>
        <taxon>Eukaryota</taxon>
        <taxon>Metazoa</taxon>
        <taxon>Chordata</taxon>
        <taxon>Craniata</taxon>
        <taxon>Vertebrata</taxon>
        <taxon>Euteleostomi</taxon>
        <taxon>Actinopterygii</taxon>
        <taxon>Neopterygii</taxon>
        <taxon>Teleostei</taxon>
        <taxon>Ostariophysi</taxon>
        <taxon>Cypriniformes</taxon>
        <taxon>Danionidae</taxon>
        <taxon>Danioninae</taxon>
        <taxon>Danionella</taxon>
    </lineage>
</organism>
<evidence type="ECO:0000259" key="17">
    <source>
        <dbReference type="PROSITE" id="PS50827"/>
    </source>
</evidence>
<dbReference type="OrthoDB" id="21449at2759"/>
<keyword evidence="7 13" id="KW-0175">Coiled coil</keyword>
<keyword evidence="6" id="KW-0805">Transcription regulation</keyword>
<keyword evidence="20" id="KW-1185">Reference proteome</keyword>
<evidence type="ECO:0000259" key="15">
    <source>
        <dbReference type="PROSITE" id="PS50014"/>
    </source>
</evidence>
<feature type="region of interest" description="Disordered" evidence="14">
    <location>
        <begin position="368"/>
        <end position="392"/>
    </location>
</feature>
<dbReference type="CDD" id="cd15629">
    <property type="entry name" value="PHD_BAZ2A"/>
    <property type="match status" value="1"/>
</dbReference>
<dbReference type="Gene3D" id="1.20.920.10">
    <property type="entry name" value="Bromodomain-like"/>
    <property type="match status" value="1"/>
</dbReference>
<feature type="compositionally biased region" description="Low complexity" evidence="14">
    <location>
        <begin position="171"/>
        <end position="188"/>
    </location>
</feature>
<feature type="compositionally biased region" description="Basic residues" evidence="14">
    <location>
        <begin position="1664"/>
        <end position="1675"/>
    </location>
</feature>
<dbReference type="CDD" id="cd05503">
    <property type="entry name" value="Bromo_BAZ2A_B_like"/>
    <property type="match status" value="1"/>
</dbReference>
<dbReference type="SMART" id="SM00297">
    <property type="entry name" value="BROMO"/>
    <property type="match status" value="1"/>
</dbReference>
<dbReference type="InterPro" id="IPR001739">
    <property type="entry name" value="Methyl_CpG_DNA-bd"/>
</dbReference>
<dbReference type="STRING" id="623744.A0A553N611"/>
<evidence type="ECO:0008006" key="21">
    <source>
        <dbReference type="Google" id="ProtNLM"/>
    </source>
</evidence>
<dbReference type="GO" id="GO:0003677">
    <property type="term" value="F:DNA binding"/>
    <property type="evidence" value="ECO:0007669"/>
    <property type="project" value="InterPro"/>
</dbReference>
<dbReference type="PROSITE" id="PS50014">
    <property type="entry name" value="BROMODOMAIN_2"/>
    <property type="match status" value="1"/>
</dbReference>
<evidence type="ECO:0000259" key="18">
    <source>
        <dbReference type="PROSITE" id="PS50982"/>
    </source>
</evidence>
<evidence type="ECO:0000259" key="16">
    <source>
        <dbReference type="PROSITE" id="PS50016"/>
    </source>
</evidence>
<feature type="compositionally biased region" description="Polar residues" evidence="14">
    <location>
        <begin position="1683"/>
        <end position="1692"/>
    </location>
</feature>
<feature type="region of interest" description="Disordered" evidence="14">
    <location>
        <begin position="703"/>
        <end position="749"/>
    </location>
</feature>
<dbReference type="Gene3D" id="3.30.890.10">
    <property type="entry name" value="Methyl-cpg-binding Protein 2, Chain A"/>
    <property type="match status" value="1"/>
</dbReference>
<dbReference type="PROSITE" id="PS50982">
    <property type="entry name" value="MBD"/>
    <property type="match status" value="1"/>
</dbReference>
<dbReference type="InterPro" id="IPR018359">
    <property type="entry name" value="Bromodomain_CS"/>
</dbReference>
<keyword evidence="4 12" id="KW-0863">Zinc-finger</keyword>
<evidence type="ECO:0000256" key="10">
    <source>
        <dbReference type="ARBA" id="ARBA00023242"/>
    </source>
</evidence>
<feature type="compositionally biased region" description="Basic residues" evidence="14">
    <location>
        <begin position="1810"/>
        <end position="1836"/>
    </location>
</feature>
<protein>
    <recommendedName>
        <fullName evidence="21">Bromodomain adjacent to zinc finger domain protein 2A</fullName>
    </recommendedName>
</protein>
<evidence type="ECO:0000313" key="19">
    <source>
        <dbReference type="EMBL" id="TRY60864.1"/>
    </source>
</evidence>
<dbReference type="GO" id="GO:0005634">
    <property type="term" value="C:nucleus"/>
    <property type="evidence" value="ECO:0007669"/>
    <property type="project" value="UniProtKB-SubCell"/>
</dbReference>
<dbReference type="GO" id="GO:0008270">
    <property type="term" value="F:zinc ion binding"/>
    <property type="evidence" value="ECO:0007669"/>
    <property type="project" value="UniProtKB-KW"/>
</dbReference>
<evidence type="ECO:0000256" key="2">
    <source>
        <dbReference type="ARBA" id="ARBA00007444"/>
    </source>
</evidence>
<dbReference type="InterPro" id="IPR013083">
    <property type="entry name" value="Znf_RING/FYVE/PHD"/>
</dbReference>
<evidence type="ECO:0000256" key="7">
    <source>
        <dbReference type="ARBA" id="ARBA00023054"/>
    </source>
</evidence>
<feature type="region of interest" description="Disordered" evidence="14">
    <location>
        <begin position="2178"/>
        <end position="2237"/>
    </location>
</feature>
<dbReference type="InterPro" id="IPR019787">
    <property type="entry name" value="Znf_PHD-finger"/>
</dbReference>
<feature type="compositionally biased region" description="Low complexity" evidence="14">
    <location>
        <begin position="383"/>
        <end position="392"/>
    </location>
</feature>
<dbReference type="SMART" id="SM00384">
    <property type="entry name" value="AT_hook"/>
    <property type="match status" value="4"/>
</dbReference>
<feature type="compositionally biased region" description="Polar residues" evidence="14">
    <location>
        <begin position="295"/>
        <end position="312"/>
    </location>
</feature>
<dbReference type="SMART" id="SM00391">
    <property type="entry name" value="MBD"/>
    <property type="match status" value="1"/>
</dbReference>
<feature type="compositionally biased region" description="Polar residues" evidence="14">
    <location>
        <begin position="368"/>
        <end position="382"/>
    </location>
</feature>
<dbReference type="PROSITE" id="PS50016">
    <property type="entry name" value="ZF_PHD_2"/>
    <property type="match status" value="1"/>
</dbReference>
<feature type="region of interest" description="Disordered" evidence="14">
    <location>
        <begin position="404"/>
        <end position="425"/>
    </location>
</feature>
<dbReference type="EMBL" id="SRMA01027015">
    <property type="protein sequence ID" value="TRY60864.1"/>
    <property type="molecule type" value="Genomic_DNA"/>
</dbReference>
<feature type="domain" description="DDT" evidence="17">
    <location>
        <begin position="1310"/>
        <end position="1375"/>
    </location>
</feature>